<feature type="transmembrane region" description="Helical" evidence="1">
    <location>
        <begin position="399"/>
        <end position="419"/>
    </location>
</feature>
<dbReference type="Gene3D" id="1.25.40.20">
    <property type="entry name" value="Ankyrin repeat-containing domain"/>
    <property type="match status" value="1"/>
</dbReference>
<dbReference type="InterPro" id="IPR036770">
    <property type="entry name" value="Ankyrin_rpt-contain_sf"/>
</dbReference>
<dbReference type="PANTHER" id="PTHR24177:SF292">
    <property type="entry name" value="ANKYRIN REPEAT FAMILY PROTEIN-RELATED"/>
    <property type="match status" value="1"/>
</dbReference>
<feature type="transmembrane region" description="Helical" evidence="1">
    <location>
        <begin position="439"/>
        <end position="465"/>
    </location>
</feature>
<name>A0A9I9CEQ2_CUCME</name>
<dbReference type="Gramene" id="MELO3C002418.2.1">
    <property type="protein sequence ID" value="MELO3C002418.2.1"/>
    <property type="gene ID" value="MELO3C002418.2"/>
</dbReference>
<evidence type="ECO:0000259" key="2">
    <source>
        <dbReference type="Pfam" id="PF13962"/>
    </source>
</evidence>
<protein>
    <recommendedName>
        <fullName evidence="2">PGG domain-containing protein</fullName>
    </recommendedName>
</protein>
<dbReference type="SUPFAM" id="SSF48403">
    <property type="entry name" value="Ankyrin repeat"/>
    <property type="match status" value="1"/>
</dbReference>
<accession>A0A9I9CEQ2</accession>
<dbReference type="EnsemblPlants" id="MELO3C002418.2.1">
    <property type="protein sequence ID" value="MELO3C002418.2.1"/>
    <property type="gene ID" value="MELO3C002418.2"/>
</dbReference>
<evidence type="ECO:0000256" key="1">
    <source>
        <dbReference type="SAM" id="Phobius"/>
    </source>
</evidence>
<dbReference type="PANTHER" id="PTHR24177">
    <property type="entry name" value="CASKIN"/>
    <property type="match status" value="1"/>
</dbReference>
<feature type="domain" description="PGG" evidence="2">
    <location>
        <begin position="393"/>
        <end position="505"/>
    </location>
</feature>
<dbReference type="AlphaFoldDB" id="A0A9I9CEQ2"/>
<reference evidence="3" key="1">
    <citation type="submission" date="2023-03" db="UniProtKB">
        <authorList>
            <consortium name="EnsemblPlants"/>
        </authorList>
    </citation>
    <scope>IDENTIFICATION</scope>
</reference>
<keyword evidence="1" id="KW-0472">Membrane</keyword>
<proteinExistence type="predicted"/>
<feature type="transmembrane region" description="Helical" evidence="1">
    <location>
        <begin position="514"/>
        <end position="534"/>
    </location>
</feature>
<dbReference type="Pfam" id="PF13962">
    <property type="entry name" value="PGG"/>
    <property type="match status" value="1"/>
</dbReference>
<dbReference type="InterPro" id="IPR002110">
    <property type="entry name" value="Ankyrin_rpt"/>
</dbReference>
<dbReference type="SMART" id="SM00248">
    <property type="entry name" value="ANK"/>
    <property type="match status" value="6"/>
</dbReference>
<keyword evidence="1" id="KW-0812">Transmembrane</keyword>
<dbReference type="InterPro" id="IPR026961">
    <property type="entry name" value="PGG_dom"/>
</dbReference>
<sequence length="579" mass="65755">MLTAAINTSLRHSALNGDWKTAESIIKKYSLKLSDPITRNEETILHISAATEHIDFVKKLIGKMRPDELSLKNKNGHTALCFAAEEGSERIAKLLVEKNENLPLIRGDENITPLYIAVSYRREKMASYLLSVTKLNQLNDEEKTLLLIAAIHSDFYGLNILKENPKLATMRNGKNNDETALHVLARKPSEIFPSRREINFWKKCISYGTCNKDDAKTLARQLVSSLWEHVLRDLDEKETLAFIKHPTGLLHDAARAGNVEFLILLIGSYPDIVWEEDDDKKSIFHIAVENRLENVFNLIHEISGPRDFSTRYTTTTKGNYNMLHLAAKLPALNHLNRVSGPALQMQRELLWFKEVEKIVLPCQLEAKCNDGSIQLTPRELFTEEHAELRKHGEEWMKNTANSCMLVATLIATVVFAAAFTVPGGNDDKTGDPTLQTKSWFAVFVISDAVALLSSSTSILMFLSILTSRYGEDDFLKSLPSKLLSGLVLLFISIVCMVVAFSATFFLLYRDPSNIWLPMTIATMAIIPVSCFWGLQFKLSIDTFHNTYLFRSIFKPRRRKLSSLFTSEIVDYYRERKKKM</sequence>
<keyword evidence="1" id="KW-1133">Transmembrane helix</keyword>
<dbReference type="GO" id="GO:0016020">
    <property type="term" value="C:membrane"/>
    <property type="evidence" value="ECO:0007669"/>
    <property type="project" value="TreeGrafter"/>
</dbReference>
<dbReference type="Pfam" id="PF12796">
    <property type="entry name" value="Ank_2"/>
    <property type="match status" value="1"/>
</dbReference>
<feature type="transmembrane region" description="Helical" evidence="1">
    <location>
        <begin position="486"/>
        <end position="508"/>
    </location>
</feature>
<organism evidence="3">
    <name type="scientific">Cucumis melo</name>
    <name type="common">Muskmelon</name>
    <dbReference type="NCBI Taxonomy" id="3656"/>
    <lineage>
        <taxon>Eukaryota</taxon>
        <taxon>Viridiplantae</taxon>
        <taxon>Streptophyta</taxon>
        <taxon>Embryophyta</taxon>
        <taxon>Tracheophyta</taxon>
        <taxon>Spermatophyta</taxon>
        <taxon>Magnoliopsida</taxon>
        <taxon>eudicotyledons</taxon>
        <taxon>Gunneridae</taxon>
        <taxon>Pentapetalae</taxon>
        <taxon>rosids</taxon>
        <taxon>fabids</taxon>
        <taxon>Cucurbitales</taxon>
        <taxon>Cucurbitaceae</taxon>
        <taxon>Benincaseae</taxon>
        <taxon>Cucumis</taxon>
    </lineage>
</organism>
<dbReference type="SUPFAM" id="SSF140860">
    <property type="entry name" value="Pseudo ankyrin repeat-like"/>
    <property type="match status" value="1"/>
</dbReference>
<evidence type="ECO:0000313" key="3">
    <source>
        <dbReference type="EnsemblPlants" id="MELO3C002418.2.1"/>
    </source>
</evidence>